<sequence length="75" mass="8583">MGRPALNRLEAVVSTPHLCMEYPIGREIGVFWVDQKAARKCYEDSLRVGSRPSDDEGVVVNFLDLDLDPRHQFEH</sequence>
<dbReference type="Proteomes" id="UP000257109">
    <property type="component" value="Unassembled WGS sequence"/>
</dbReference>
<gene>
    <name evidence="1" type="ORF">CR513_47075</name>
</gene>
<reference evidence="1" key="1">
    <citation type="submission" date="2018-05" db="EMBL/GenBank/DDBJ databases">
        <title>Draft genome of Mucuna pruriens seed.</title>
        <authorList>
            <person name="Nnadi N.E."/>
            <person name="Vos R."/>
            <person name="Hasami M.H."/>
            <person name="Devisetty U.K."/>
            <person name="Aguiy J.C."/>
        </authorList>
    </citation>
    <scope>NUCLEOTIDE SEQUENCE [LARGE SCALE GENOMIC DNA]</scope>
    <source>
        <strain evidence="1">JCA_2017</strain>
    </source>
</reference>
<evidence type="ECO:0000313" key="1">
    <source>
        <dbReference type="EMBL" id="RDX73337.1"/>
    </source>
</evidence>
<keyword evidence="2" id="KW-1185">Reference proteome</keyword>
<dbReference type="AlphaFoldDB" id="A0A371F4W8"/>
<dbReference type="OrthoDB" id="1400091at2759"/>
<proteinExistence type="predicted"/>
<comment type="caution">
    <text evidence="1">The sequence shown here is derived from an EMBL/GenBank/DDBJ whole genome shotgun (WGS) entry which is preliminary data.</text>
</comment>
<evidence type="ECO:0000313" key="2">
    <source>
        <dbReference type="Proteomes" id="UP000257109"/>
    </source>
</evidence>
<accession>A0A371F4W8</accession>
<organism evidence="1 2">
    <name type="scientific">Mucuna pruriens</name>
    <name type="common">Velvet bean</name>
    <name type="synonym">Dolichos pruriens</name>
    <dbReference type="NCBI Taxonomy" id="157652"/>
    <lineage>
        <taxon>Eukaryota</taxon>
        <taxon>Viridiplantae</taxon>
        <taxon>Streptophyta</taxon>
        <taxon>Embryophyta</taxon>
        <taxon>Tracheophyta</taxon>
        <taxon>Spermatophyta</taxon>
        <taxon>Magnoliopsida</taxon>
        <taxon>eudicotyledons</taxon>
        <taxon>Gunneridae</taxon>
        <taxon>Pentapetalae</taxon>
        <taxon>rosids</taxon>
        <taxon>fabids</taxon>
        <taxon>Fabales</taxon>
        <taxon>Fabaceae</taxon>
        <taxon>Papilionoideae</taxon>
        <taxon>50 kb inversion clade</taxon>
        <taxon>NPAAA clade</taxon>
        <taxon>indigoferoid/millettioid clade</taxon>
        <taxon>Phaseoleae</taxon>
        <taxon>Mucuna</taxon>
    </lineage>
</organism>
<feature type="non-terminal residue" evidence="1">
    <location>
        <position position="1"/>
    </location>
</feature>
<dbReference type="EMBL" id="QJKJ01010564">
    <property type="protein sequence ID" value="RDX73337.1"/>
    <property type="molecule type" value="Genomic_DNA"/>
</dbReference>
<protein>
    <submittedName>
        <fullName evidence="1">Uncharacterized protein</fullName>
    </submittedName>
</protein>
<name>A0A371F4W8_MUCPR</name>